<keyword evidence="4" id="KW-1185">Reference proteome</keyword>
<dbReference type="EMBL" id="JASJEV010000003">
    <property type="protein sequence ID" value="MDJ1157881.1"/>
    <property type="molecule type" value="Genomic_DNA"/>
</dbReference>
<evidence type="ECO:0000256" key="1">
    <source>
        <dbReference type="SAM" id="MobiDB-lite"/>
    </source>
</evidence>
<feature type="signal peptide" evidence="2">
    <location>
        <begin position="1"/>
        <end position="29"/>
    </location>
</feature>
<accession>A0ABT7AET6</accession>
<evidence type="ECO:0000313" key="4">
    <source>
        <dbReference type="Proteomes" id="UP001321492"/>
    </source>
</evidence>
<feature type="region of interest" description="Disordered" evidence="1">
    <location>
        <begin position="81"/>
        <end position="140"/>
    </location>
</feature>
<evidence type="ECO:0000256" key="2">
    <source>
        <dbReference type="SAM" id="SignalP"/>
    </source>
</evidence>
<evidence type="ECO:0000313" key="3">
    <source>
        <dbReference type="EMBL" id="MDJ1157881.1"/>
    </source>
</evidence>
<gene>
    <name evidence="3" type="ORF">QNA08_06500</name>
</gene>
<dbReference type="Proteomes" id="UP001321492">
    <property type="component" value="Unassembled WGS sequence"/>
</dbReference>
<proteinExistence type="predicted"/>
<reference evidence="3 4" key="1">
    <citation type="submission" date="2023-05" db="EMBL/GenBank/DDBJ databases">
        <title>Chelatococcus sp. nov., a moderately thermophilic bacterium isolated from hot spring microbial mat.</title>
        <authorList>
            <person name="Hu C.-J."/>
            <person name="Li W.-J."/>
        </authorList>
    </citation>
    <scope>NUCLEOTIDE SEQUENCE [LARGE SCALE GENOMIC DNA]</scope>
    <source>
        <strain evidence="3 4">SYSU G07232</strain>
    </source>
</reference>
<dbReference type="RefSeq" id="WP_283739874.1">
    <property type="nucleotide sequence ID" value="NZ_JASJEV010000003.1"/>
</dbReference>
<feature type="chain" id="PRO_5046902503" evidence="2">
    <location>
        <begin position="30"/>
        <end position="224"/>
    </location>
</feature>
<organism evidence="3 4">
    <name type="scientific">Chelatococcus albus</name>
    <dbReference type="NCBI Taxonomy" id="3047466"/>
    <lineage>
        <taxon>Bacteria</taxon>
        <taxon>Pseudomonadati</taxon>
        <taxon>Pseudomonadota</taxon>
        <taxon>Alphaproteobacteria</taxon>
        <taxon>Hyphomicrobiales</taxon>
        <taxon>Chelatococcaceae</taxon>
        <taxon>Chelatococcus</taxon>
    </lineage>
</organism>
<name>A0ABT7AET6_9HYPH</name>
<keyword evidence="2" id="KW-0732">Signal</keyword>
<feature type="region of interest" description="Disordered" evidence="1">
    <location>
        <begin position="167"/>
        <end position="206"/>
    </location>
</feature>
<protein>
    <submittedName>
        <fullName evidence="3">Uncharacterized protein</fullName>
    </submittedName>
</protein>
<sequence>MMRHDVKTSGFVAAASLAIALLAATGAQAQEGVFMKDLLGNLGFVDKEGERIDYRERAPLVVPPKLGQLPPPQDERAVAARNAAWPKDPDVLARQREEEEARKPVPVKSERDPRQGGRLSPQELQAGRRVGTNSAPGPRNCYGDQCRGDHWVHPDVLKTTGVKKEETANIAYGQEPTRERLVEPPKGYRLPAANAPLGSGKKDPIVRVDEADPKAYIAEQAKNR</sequence>
<feature type="compositionally biased region" description="Basic and acidic residues" evidence="1">
    <location>
        <begin position="87"/>
        <end position="115"/>
    </location>
</feature>
<comment type="caution">
    <text evidence="3">The sequence shown here is derived from an EMBL/GenBank/DDBJ whole genome shotgun (WGS) entry which is preliminary data.</text>
</comment>